<evidence type="ECO:0000313" key="11">
    <source>
        <dbReference type="Proteomes" id="UP000050823"/>
    </source>
</evidence>
<dbReference type="PANTHER" id="PTHR48069:SF3">
    <property type="entry name" value="DIHYDROFOLATE REDUCTASE"/>
    <property type="match status" value="1"/>
</dbReference>
<dbReference type="PRINTS" id="PR00070">
    <property type="entry name" value="DHFR"/>
</dbReference>
<dbReference type="GO" id="GO:0050661">
    <property type="term" value="F:NADP binding"/>
    <property type="evidence" value="ECO:0007669"/>
    <property type="project" value="InterPro"/>
</dbReference>
<comment type="pathway">
    <text evidence="1 7">Cofactor biosynthesis; tetrahydrofolate biosynthesis; 5,6,7,8-tetrahydrofolate from 7,8-dihydrofolate: step 1/1.</text>
</comment>
<dbReference type="InterPro" id="IPR017925">
    <property type="entry name" value="DHFR_CS"/>
</dbReference>
<dbReference type="InterPro" id="IPR012259">
    <property type="entry name" value="DHFR"/>
</dbReference>
<dbReference type="InterPro" id="IPR024072">
    <property type="entry name" value="DHFR-like_dom_sf"/>
</dbReference>
<evidence type="ECO:0000256" key="1">
    <source>
        <dbReference type="ARBA" id="ARBA00004903"/>
    </source>
</evidence>
<gene>
    <name evidence="10" type="ORF">FC90_GL001132</name>
</gene>
<evidence type="ECO:0000256" key="3">
    <source>
        <dbReference type="ARBA" id="ARBA00012856"/>
    </source>
</evidence>
<evidence type="ECO:0000256" key="6">
    <source>
        <dbReference type="ARBA" id="ARBA00023002"/>
    </source>
</evidence>
<keyword evidence="4 7" id="KW-0554">One-carbon metabolism</keyword>
<keyword evidence="6 7" id="KW-0560">Oxidoreductase</keyword>
<dbReference type="GO" id="GO:0046655">
    <property type="term" value="P:folic acid metabolic process"/>
    <property type="evidence" value="ECO:0007669"/>
    <property type="project" value="TreeGrafter"/>
</dbReference>
<evidence type="ECO:0000256" key="7">
    <source>
        <dbReference type="PIRNR" id="PIRNR000194"/>
    </source>
</evidence>
<evidence type="ECO:0000256" key="4">
    <source>
        <dbReference type="ARBA" id="ARBA00022563"/>
    </source>
</evidence>
<dbReference type="EMBL" id="AYZB01000037">
    <property type="protein sequence ID" value="KRM21979.1"/>
    <property type="molecule type" value="Genomic_DNA"/>
</dbReference>
<dbReference type="PROSITE" id="PS00075">
    <property type="entry name" value="DHFR_1"/>
    <property type="match status" value="1"/>
</dbReference>
<dbReference type="GO" id="GO:0046452">
    <property type="term" value="P:dihydrofolate metabolic process"/>
    <property type="evidence" value="ECO:0007669"/>
    <property type="project" value="TreeGrafter"/>
</dbReference>
<dbReference type="PROSITE" id="PS51330">
    <property type="entry name" value="DHFR_2"/>
    <property type="match status" value="1"/>
</dbReference>
<evidence type="ECO:0000259" key="9">
    <source>
        <dbReference type="PROSITE" id="PS51330"/>
    </source>
</evidence>
<proteinExistence type="inferred from homology"/>
<comment type="similarity">
    <text evidence="2 7 8">Belongs to the dihydrofolate reductase family.</text>
</comment>
<dbReference type="InterPro" id="IPR001796">
    <property type="entry name" value="DHFR_dom"/>
</dbReference>
<dbReference type="GO" id="GO:0046654">
    <property type="term" value="P:tetrahydrofolate biosynthetic process"/>
    <property type="evidence" value="ECO:0007669"/>
    <property type="project" value="InterPro"/>
</dbReference>
<protein>
    <recommendedName>
        <fullName evidence="3 7">Dihydrofolate reductase</fullName>
        <ecNumber evidence="3 7">1.5.1.3</ecNumber>
    </recommendedName>
</protein>
<evidence type="ECO:0000256" key="8">
    <source>
        <dbReference type="RuleBase" id="RU004474"/>
    </source>
</evidence>
<keyword evidence="5 7" id="KW-0521">NADP</keyword>
<comment type="caution">
    <text evidence="10">The sequence shown here is derived from an EMBL/GenBank/DDBJ whole genome shotgun (WGS) entry which is preliminary data.</text>
</comment>
<dbReference type="Proteomes" id="UP000050823">
    <property type="component" value="Unassembled WGS sequence"/>
</dbReference>
<dbReference type="GO" id="GO:0004146">
    <property type="term" value="F:dihydrofolate reductase activity"/>
    <property type="evidence" value="ECO:0007669"/>
    <property type="project" value="UniProtKB-EC"/>
</dbReference>
<dbReference type="GO" id="GO:0006730">
    <property type="term" value="P:one-carbon metabolic process"/>
    <property type="evidence" value="ECO:0007669"/>
    <property type="project" value="UniProtKB-KW"/>
</dbReference>
<comment type="function">
    <text evidence="7">Key enzyme in folate metabolism. Catalyzes an essential reaction for de novo glycine and purine synthesis, and for DNA precursor synthesis.</text>
</comment>
<reference evidence="10 11" key="1">
    <citation type="journal article" date="2015" name="Genome Announc.">
        <title>Expanding the biotechnology potential of lactobacilli through comparative genomics of 213 strains and associated genera.</title>
        <authorList>
            <person name="Sun Z."/>
            <person name="Harris H.M."/>
            <person name="McCann A."/>
            <person name="Guo C."/>
            <person name="Argimon S."/>
            <person name="Zhang W."/>
            <person name="Yang X."/>
            <person name="Jeffery I.B."/>
            <person name="Cooney J.C."/>
            <person name="Kagawa T.F."/>
            <person name="Liu W."/>
            <person name="Song Y."/>
            <person name="Salvetti E."/>
            <person name="Wrobel A."/>
            <person name="Rasinkangas P."/>
            <person name="Parkhill J."/>
            <person name="Rea M.C."/>
            <person name="O'Sullivan O."/>
            <person name="Ritari J."/>
            <person name="Douillard F.P."/>
            <person name="Paul Ross R."/>
            <person name="Yang R."/>
            <person name="Briner A.E."/>
            <person name="Felis G.E."/>
            <person name="de Vos W.M."/>
            <person name="Barrangou R."/>
            <person name="Klaenhammer T.R."/>
            <person name="Caufield P.W."/>
            <person name="Cui Y."/>
            <person name="Zhang H."/>
            <person name="O'Toole P.W."/>
        </authorList>
    </citation>
    <scope>NUCLEOTIDE SEQUENCE [LARGE SCALE GENOMIC DNA]</scope>
    <source>
        <strain evidence="10 11">DSM 20719</strain>
    </source>
</reference>
<comment type="catalytic activity">
    <reaction evidence="7">
        <text>(6S)-5,6,7,8-tetrahydrofolate + NADP(+) = 7,8-dihydrofolate + NADPH + H(+)</text>
        <dbReference type="Rhea" id="RHEA:15009"/>
        <dbReference type="ChEBI" id="CHEBI:15378"/>
        <dbReference type="ChEBI" id="CHEBI:57451"/>
        <dbReference type="ChEBI" id="CHEBI:57453"/>
        <dbReference type="ChEBI" id="CHEBI:57783"/>
        <dbReference type="ChEBI" id="CHEBI:58349"/>
        <dbReference type="EC" id="1.5.1.3"/>
    </reaction>
</comment>
<feature type="domain" description="DHFR" evidence="9">
    <location>
        <begin position="3"/>
        <end position="165"/>
    </location>
</feature>
<evidence type="ECO:0000256" key="5">
    <source>
        <dbReference type="ARBA" id="ARBA00022857"/>
    </source>
</evidence>
<dbReference type="GO" id="GO:0005829">
    <property type="term" value="C:cytosol"/>
    <property type="evidence" value="ECO:0007669"/>
    <property type="project" value="TreeGrafter"/>
</dbReference>
<name>A0AA89L4M8_9LACO</name>
<dbReference type="SUPFAM" id="SSF53597">
    <property type="entry name" value="Dihydrofolate reductase-like"/>
    <property type="match status" value="1"/>
</dbReference>
<accession>A0AA89L4M8</accession>
<dbReference type="PIRSF" id="PIRSF000194">
    <property type="entry name" value="DHFR"/>
    <property type="match status" value="1"/>
</dbReference>
<evidence type="ECO:0000313" key="10">
    <source>
        <dbReference type="EMBL" id="KRM21979.1"/>
    </source>
</evidence>
<dbReference type="PANTHER" id="PTHR48069">
    <property type="entry name" value="DIHYDROFOLATE REDUCTASE"/>
    <property type="match status" value="1"/>
</dbReference>
<dbReference type="Gene3D" id="3.40.430.10">
    <property type="entry name" value="Dihydrofolate Reductase, subunit A"/>
    <property type="match status" value="1"/>
</dbReference>
<dbReference type="CDD" id="cd00209">
    <property type="entry name" value="DHFR"/>
    <property type="match status" value="1"/>
</dbReference>
<dbReference type="EC" id="1.5.1.3" evidence="3 7"/>
<dbReference type="AlphaFoldDB" id="A0AA89L4M8"/>
<evidence type="ECO:0000256" key="2">
    <source>
        <dbReference type="ARBA" id="ARBA00009539"/>
    </source>
</evidence>
<organism evidence="10 11">
    <name type="scientific">Latilactobacillus graminis DSM 20719</name>
    <dbReference type="NCBI Taxonomy" id="1423752"/>
    <lineage>
        <taxon>Bacteria</taxon>
        <taxon>Bacillati</taxon>
        <taxon>Bacillota</taxon>
        <taxon>Bacilli</taxon>
        <taxon>Lactobacillales</taxon>
        <taxon>Lactobacillaceae</taxon>
        <taxon>Latilactobacillus</taxon>
    </lineage>
</organism>
<dbReference type="Pfam" id="PF00186">
    <property type="entry name" value="DHFR_1"/>
    <property type="match status" value="1"/>
</dbReference>
<sequence length="168" mass="19163">MAMLAFLWAEDQNGLIGQNGHLPWSLPNDLANFKHETIHEVVVMGRKTYDSLPARPLPSRQNVVITRQSELAVADGVLVMHNKAELLEYEQVNPMKKIFIIGGADIFAMFADDVDYLYVTKIAASFEGDIYMPKLAMDQFELISQTPGVLDERNRYTHTFEIYQRITK</sequence>